<proteinExistence type="predicted"/>
<evidence type="ECO:0000313" key="2">
    <source>
        <dbReference type="EMBL" id="MEO3684688.1"/>
    </source>
</evidence>
<organism evidence="2 3">
    <name type="scientific">Shewanella vesiculosa</name>
    <dbReference type="NCBI Taxonomy" id="518738"/>
    <lineage>
        <taxon>Bacteria</taxon>
        <taxon>Pseudomonadati</taxon>
        <taxon>Pseudomonadota</taxon>
        <taxon>Gammaproteobacteria</taxon>
        <taxon>Alteromonadales</taxon>
        <taxon>Shewanellaceae</taxon>
        <taxon>Shewanella</taxon>
    </lineage>
</organism>
<accession>A0ABV0FYN3</accession>
<keyword evidence="3" id="KW-1185">Reference proteome</keyword>
<feature type="coiled-coil region" evidence="1">
    <location>
        <begin position="72"/>
        <end position="99"/>
    </location>
</feature>
<dbReference type="EMBL" id="JBDPZN010000024">
    <property type="protein sequence ID" value="MEO3684688.1"/>
    <property type="molecule type" value="Genomic_DNA"/>
</dbReference>
<sequence>MAKINLSKAAKLVKKDRTTLWRHVNAGKLSIERDRDGLPLVDTSELMRVYGELAPVATPSKNKLQHNATPSYQDLIDVVEKLVREQAEMKKEIIHLTHRLEAPVAKPVIKEPEMKPEDDPSWPKEIKTMSDVALRAEITRKYKKTT</sequence>
<evidence type="ECO:0000256" key="1">
    <source>
        <dbReference type="SAM" id="Coils"/>
    </source>
</evidence>
<reference evidence="2 3" key="1">
    <citation type="submission" date="2024-05" db="EMBL/GenBank/DDBJ databases">
        <title>Genome sequencing of Marine Estuary Bacteria, Shewanella vesiculosa and S. baltica, and Pseudomonas syringae.</title>
        <authorList>
            <person name="Gurung A."/>
            <person name="Maclea K.S."/>
        </authorList>
    </citation>
    <scope>NUCLEOTIDE SEQUENCE [LARGE SCALE GENOMIC DNA]</scope>
    <source>
        <strain evidence="2 3">1A</strain>
    </source>
</reference>
<dbReference type="Proteomes" id="UP001477278">
    <property type="component" value="Unassembled WGS sequence"/>
</dbReference>
<protein>
    <recommendedName>
        <fullName evidence="4">DNA-binding protein</fullName>
    </recommendedName>
</protein>
<gene>
    <name evidence="2" type="ORF">ABHN84_20705</name>
</gene>
<keyword evidence="1" id="KW-0175">Coiled coil</keyword>
<dbReference type="RefSeq" id="WP_347691068.1">
    <property type="nucleotide sequence ID" value="NZ_JBDPZN010000024.1"/>
</dbReference>
<evidence type="ECO:0008006" key="4">
    <source>
        <dbReference type="Google" id="ProtNLM"/>
    </source>
</evidence>
<name>A0ABV0FYN3_9GAMM</name>
<comment type="caution">
    <text evidence="2">The sequence shown here is derived from an EMBL/GenBank/DDBJ whole genome shotgun (WGS) entry which is preliminary data.</text>
</comment>
<evidence type="ECO:0000313" key="3">
    <source>
        <dbReference type="Proteomes" id="UP001477278"/>
    </source>
</evidence>